<dbReference type="Pfam" id="PF13489">
    <property type="entry name" value="Methyltransf_23"/>
    <property type="match status" value="1"/>
</dbReference>
<comment type="caution">
    <text evidence="1">The sequence shown here is derived from an EMBL/GenBank/DDBJ whole genome shotgun (WGS) entry which is preliminary data.</text>
</comment>
<dbReference type="CDD" id="cd02440">
    <property type="entry name" value="AdoMet_MTases"/>
    <property type="match status" value="1"/>
</dbReference>
<name>A0A644T458_9ZZZZ</name>
<dbReference type="PANTHER" id="PTHR43861:SF6">
    <property type="entry name" value="METHYLTRANSFERASE TYPE 11"/>
    <property type="match status" value="1"/>
</dbReference>
<proteinExistence type="predicted"/>
<accession>A0A644T458</accession>
<sequence length="335" mass="37508">MEGCAHAFTPSMLHADAIFLHVMISASSSRRHAGQAGQRSFSVFEEGIMEEEFFERRYLESVDACPVCGSRQSQVVYEAGEGVMAQKCACGGYYCDHRLNSEGLSAYWQDYQNREHSAVEEECALRQRMYAVDYAYIAQFLKPGARVLDVGCADGLFLDWFAAAGHECSGVEFGHEAALKAAQRYPVREGYFPDLDLAPGYDLIIFRGVLQYVHAPRSFFSKAASLLAPGGHVYVTAQPNMEAFCHQVYRNRFRFSLTPCDCVGYTPQSLAAEFAAQGCVTAGQTFFYEETPYADPPRDIQTLYRAIEARNRGDEPEGMSPPFWGNMMTMVFRKN</sequence>
<dbReference type="Gene3D" id="3.40.50.150">
    <property type="entry name" value="Vaccinia Virus protein VP39"/>
    <property type="match status" value="1"/>
</dbReference>
<organism evidence="1">
    <name type="scientific">bioreactor metagenome</name>
    <dbReference type="NCBI Taxonomy" id="1076179"/>
    <lineage>
        <taxon>unclassified sequences</taxon>
        <taxon>metagenomes</taxon>
        <taxon>ecological metagenomes</taxon>
    </lineage>
</organism>
<protein>
    <recommendedName>
        <fullName evidence="2">2-polyprenyl-6-hydroxyphenol methylase</fullName>
    </recommendedName>
</protein>
<gene>
    <name evidence="1" type="ORF">SDC9_06877</name>
</gene>
<dbReference type="AlphaFoldDB" id="A0A644T458"/>
<dbReference type="PANTHER" id="PTHR43861">
    <property type="entry name" value="TRANS-ACONITATE 2-METHYLTRANSFERASE-RELATED"/>
    <property type="match status" value="1"/>
</dbReference>
<evidence type="ECO:0000313" key="1">
    <source>
        <dbReference type="EMBL" id="MPL61307.1"/>
    </source>
</evidence>
<dbReference type="EMBL" id="VSSQ01000014">
    <property type="protein sequence ID" value="MPL61307.1"/>
    <property type="molecule type" value="Genomic_DNA"/>
</dbReference>
<dbReference type="InterPro" id="IPR029063">
    <property type="entry name" value="SAM-dependent_MTases_sf"/>
</dbReference>
<reference evidence="1" key="1">
    <citation type="submission" date="2019-08" db="EMBL/GenBank/DDBJ databases">
        <authorList>
            <person name="Kucharzyk K."/>
            <person name="Murdoch R.W."/>
            <person name="Higgins S."/>
            <person name="Loffler F."/>
        </authorList>
    </citation>
    <scope>NUCLEOTIDE SEQUENCE</scope>
</reference>
<evidence type="ECO:0008006" key="2">
    <source>
        <dbReference type="Google" id="ProtNLM"/>
    </source>
</evidence>
<dbReference type="SUPFAM" id="SSF53335">
    <property type="entry name" value="S-adenosyl-L-methionine-dependent methyltransferases"/>
    <property type="match status" value="1"/>
</dbReference>